<name>F5YAP5_LEAAZ</name>
<dbReference type="RefSeq" id="WP_015710077.1">
    <property type="nucleotide sequence ID" value="NC_015577.1"/>
</dbReference>
<dbReference type="InterPro" id="IPR007890">
    <property type="entry name" value="CHASE2"/>
</dbReference>
<reference evidence="3 4" key="2">
    <citation type="journal article" date="2011" name="ISME J.">
        <title>RNA-seq reveals cooperative metabolic interactions between two termite-gut spirochete species in co-culture.</title>
        <authorList>
            <person name="Rosenthal A.Z."/>
            <person name="Matson E.G."/>
            <person name="Eldar A."/>
            <person name="Leadbetter J.R."/>
        </authorList>
    </citation>
    <scope>NUCLEOTIDE SEQUENCE [LARGE SCALE GENOMIC DNA]</scope>
    <source>
        <strain evidence="4">ATCC BAA-888 / DSM 13862 / ZAS-9</strain>
    </source>
</reference>
<dbReference type="KEGG" id="taz:TREAZ_1959"/>
<dbReference type="PROSITE" id="PS50125">
    <property type="entry name" value="GUANYLATE_CYCLASE_2"/>
    <property type="match status" value="1"/>
</dbReference>
<keyword evidence="1" id="KW-1133">Transmembrane helix</keyword>
<dbReference type="Pfam" id="PF05226">
    <property type="entry name" value="CHASE2"/>
    <property type="match status" value="1"/>
</dbReference>
<dbReference type="AlphaFoldDB" id="F5YAP5"/>
<keyword evidence="4" id="KW-1185">Reference proteome</keyword>
<dbReference type="PANTHER" id="PTHR43081:SF1">
    <property type="entry name" value="ADENYLATE CYCLASE, TERMINAL-DIFFERENTIATION SPECIFIC"/>
    <property type="match status" value="1"/>
</dbReference>
<dbReference type="SMART" id="SM00044">
    <property type="entry name" value="CYCc"/>
    <property type="match status" value="1"/>
</dbReference>
<dbReference type="Proteomes" id="UP000009222">
    <property type="component" value="Chromosome"/>
</dbReference>
<dbReference type="GO" id="GO:0035556">
    <property type="term" value="P:intracellular signal transduction"/>
    <property type="evidence" value="ECO:0007669"/>
    <property type="project" value="InterPro"/>
</dbReference>
<dbReference type="eggNOG" id="COG2114">
    <property type="taxonomic scope" value="Bacteria"/>
</dbReference>
<proteinExistence type="predicted"/>
<dbReference type="InParanoid" id="F5YAP5"/>
<evidence type="ECO:0000256" key="1">
    <source>
        <dbReference type="SAM" id="Phobius"/>
    </source>
</evidence>
<dbReference type="HOGENOM" id="CLU_000445_85_1_12"/>
<dbReference type="eggNOG" id="COG4252">
    <property type="taxonomic scope" value="Bacteria"/>
</dbReference>
<dbReference type="STRING" id="545695.TREAZ_1959"/>
<dbReference type="GO" id="GO:0006171">
    <property type="term" value="P:cAMP biosynthetic process"/>
    <property type="evidence" value="ECO:0007669"/>
    <property type="project" value="TreeGrafter"/>
</dbReference>
<sequence>MSKKGIRKLPVFLVPLGALVLAIPLFFSSLDNQVFDLFLRAIPSLTEDDSVVVLTLDDDSIKYGGGFPFPRDVMADVTVLLREIGVEALVFDLNYLDPSPERLNPDYAAAIFSQYLDDGFGRIDEAAVQVIDGFSGGIIKSGEAETIKNEFLGINRSVRRELEGSIAYLTRDVDEYFGKALAFTDNSWLTLTMIKQENLFSDINSAAANTDESFLENTFALKNIIPRNDRRTPQAAGVMPAISTLLFRAKGAGFVNADPDKDGYRRRIDLLIKYQDHYYGHLALAALNKTLDINEIEVSDSAITLKNALVNNIRKDIAIPRAQDGSVLLKYPKKSFYDYRVVSLLECIQYTAIEPVLAQNLALMDESGFFAFWDDGENPREAYARAEDLKNNVSNREQWLDHRKIFFEKTAAFLSGSYEDAIKESVKEDKELSEYVTTIFRAAKEQFSRMLLIRENLQTLSGAFCIIGSDATSMSDTGLITFEEQYPNVGTYAVLANMILSGEFLDDAPKALSFGIAVVLCFILSFFIVHLDTGEAMAAGILTLLLCAFLFVLFFIITKIYIGMVYPLVSMGLAFLSMTGIKFISTSREKSFLRMAFSRYLSPAVIGEIINDPSKLNLGGEKREISAVFTDIQGFSTISEQLDPTHLVTLLNVYLTEMSDIILKNRGTIDKYEGDAIIAFFGAPLYQADHAASACYSAIGIKKAEKELNKKIREENLSPSPLYTRVGINTGDMVVGNMGTVDKMNYTIMGNAVNLAARLEGVNKQYHTGGILISEYTKNQAGEDFLYRSLDQVRVVGINTPVRLYELLGVRAEAKKDSLVILSEWEKAMLFFENQQYRKAAFLFRALAEKNPGDQTAKFYESRCIQYLKNPPPPDWDGVHNLSQK</sequence>
<accession>F5YAP5</accession>
<dbReference type="SUPFAM" id="SSF55073">
    <property type="entry name" value="Nucleotide cyclase"/>
    <property type="match status" value="1"/>
</dbReference>
<evidence type="ECO:0000259" key="2">
    <source>
        <dbReference type="PROSITE" id="PS50125"/>
    </source>
</evidence>
<dbReference type="InterPro" id="IPR050697">
    <property type="entry name" value="Adenylyl/Guanylyl_Cyclase_3/4"/>
</dbReference>
<dbReference type="Pfam" id="PF00211">
    <property type="entry name" value="Guanylate_cyc"/>
    <property type="match status" value="1"/>
</dbReference>
<feature type="transmembrane region" description="Helical" evidence="1">
    <location>
        <begin position="564"/>
        <end position="585"/>
    </location>
</feature>
<protein>
    <submittedName>
        <fullName evidence="3">Adenylate/guanylate cyclase catalytic domain protein</fullName>
    </submittedName>
</protein>
<evidence type="ECO:0000313" key="4">
    <source>
        <dbReference type="Proteomes" id="UP000009222"/>
    </source>
</evidence>
<evidence type="ECO:0000313" key="3">
    <source>
        <dbReference type="EMBL" id="AEF82233.1"/>
    </source>
</evidence>
<dbReference type="EMBL" id="CP001841">
    <property type="protein sequence ID" value="AEF82233.1"/>
    <property type="molecule type" value="Genomic_DNA"/>
</dbReference>
<dbReference type="PANTHER" id="PTHR43081">
    <property type="entry name" value="ADENYLATE CYCLASE, TERMINAL-DIFFERENTIATION SPECIFIC-RELATED"/>
    <property type="match status" value="1"/>
</dbReference>
<reference evidence="4" key="1">
    <citation type="submission" date="2009-12" db="EMBL/GenBank/DDBJ databases">
        <title>Complete sequence of Treponema azotonutricium strain ZAS-9.</title>
        <authorList>
            <person name="Tetu S.G."/>
            <person name="Matson E."/>
            <person name="Ren Q."/>
            <person name="Seshadri R."/>
            <person name="Elbourne L."/>
            <person name="Hassan K.A."/>
            <person name="Durkin A."/>
            <person name="Radune D."/>
            <person name="Mohamoud Y."/>
            <person name="Shay R."/>
            <person name="Jin S."/>
            <person name="Zhang X."/>
            <person name="Lucey K."/>
            <person name="Ballor N.R."/>
            <person name="Ottesen E."/>
            <person name="Rosenthal R."/>
            <person name="Allen A."/>
            <person name="Leadbetter J.R."/>
            <person name="Paulsen I.T."/>
        </authorList>
    </citation>
    <scope>NUCLEOTIDE SEQUENCE [LARGE SCALE GENOMIC DNA]</scope>
    <source>
        <strain evidence="4">ATCC BAA-888 / DSM 13862 / ZAS-9</strain>
    </source>
</reference>
<dbReference type="InterPro" id="IPR029787">
    <property type="entry name" value="Nucleotide_cyclase"/>
</dbReference>
<keyword evidence="1" id="KW-0812">Transmembrane</keyword>
<dbReference type="InterPro" id="IPR001054">
    <property type="entry name" value="A/G_cyclase"/>
</dbReference>
<keyword evidence="1" id="KW-0472">Membrane</keyword>
<dbReference type="SMART" id="SM01080">
    <property type="entry name" value="CHASE2"/>
    <property type="match status" value="1"/>
</dbReference>
<organism evidence="3 4">
    <name type="scientific">Leadbettera azotonutricia (strain ATCC BAA-888 / DSM 13862 / ZAS-9)</name>
    <name type="common">Treponema azotonutricium</name>
    <dbReference type="NCBI Taxonomy" id="545695"/>
    <lineage>
        <taxon>Bacteria</taxon>
        <taxon>Pseudomonadati</taxon>
        <taxon>Spirochaetota</taxon>
        <taxon>Spirochaetia</taxon>
        <taxon>Spirochaetales</taxon>
        <taxon>Breznakiellaceae</taxon>
        <taxon>Leadbettera</taxon>
    </lineage>
</organism>
<feature type="domain" description="Guanylate cyclase" evidence="2">
    <location>
        <begin position="626"/>
        <end position="760"/>
    </location>
</feature>
<dbReference type="OrthoDB" id="9806704at2"/>
<dbReference type="Gene3D" id="3.30.70.1230">
    <property type="entry name" value="Nucleotide cyclase"/>
    <property type="match status" value="1"/>
</dbReference>
<feature type="transmembrane region" description="Helical" evidence="1">
    <location>
        <begin position="536"/>
        <end position="558"/>
    </location>
</feature>
<feature type="transmembrane region" description="Helical" evidence="1">
    <location>
        <begin position="511"/>
        <end position="529"/>
    </location>
</feature>
<dbReference type="GO" id="GO:0004016">
    <property type="term" value="F:adenylate cyclase activity"/>
    <property type="evidence" value="ECO:0007669"/>
    <property type="project" value="UniProtKB-ARBA"/>
</dbReference>
<dbReference type="CDD" id="cd07302">
    <property type="entry name" value="CHD"/>
    <property type="match status" value="1"/>
</dbReference>
<gene>
    <name evidence="3" type="ordered locus">TREAZ_1959</name>
</gene>